<dbReference type="InterPro" id="IPR042240">
    <property type="entry name" value="CHASE_sf"/>
</dbReference>
<organism evidence="10 11">
    <name type="scientific">Thauera terpenica 58Eu</name>
    <dbReference type="NCBI Taxonomy" id="1348657"/>
    <lineage>
        <taxon>Bacteria</taxon>
        <taxon>Pseudomonadati</taxon>
        <taxon>Pseudomonadota</taxon>
        <taxon>Betaproteobacteria</taxon>
        <taxon>Rhodocyclales</taxon>
        <taxon>Zoogloeaceae</taxon>
        <taxon>Thauera</taxon>
    </lineage>
</organism>
<dbReference type="GO" id="GO:0007165">
    <property type="term" value="P:signal transduction"/>
    <property type="evidence" value="ECO:0007669"/>
    <property type="project" value="UniProtKB-ARBA"/>
</dbReference>
<dbReference type="InterPro" id="IPR000700">
    <property type="entry name" value="PAS-assoc_C"/>
</dbReference>
<dbReference type="InterPro" id="IPR043128">
    <property type="entry name" value="Rev_trsase/Diguanyl_cyclase"/>
</dbReference>
<dbReference type="InterPro" id="IPR029787">
    <property type="entry name" value="Nucleotide_cyclase"/>
</dbReference>
<feature type="domain" description="PAC" evidence="7">
    <location>
        <begin position="414"/>
        <end position="466"/>
    </location>
</feature>
<dbReference type="eggNOG" id="COG2199">
    <property type="taxonomic scope" value="Bacteria"/>
</dbReference>
<dbReference type="FunFam" id="3.30.70.270:FF:000001">
    <property type="entry name" value="Diguanylate cyclase domain protein"/>
    <property type="match status" value="1"/>
</dbReference>
<dbReference type="InterPro" id="IPR000160">
    <property type="entry name" value="GGDEF_dom"/>
</dbReference>
<dbReference type="CDD" id="cd01949">
    <property type="entry name" value="GGDEF"/>
    <property type="match status" value="1"/>
</dbReference>
<dbReference type="SMART" id="SM01079">
    <property type="entry name" value="CHASE"/>
    <property type="match status" value="1"/>
</dbReference>
<dbReference type="InterPro" id="IPR052163">
    <property type="entry name" value="DGC-Regulatory_Protein"/>
</dbReference>
<dbReference type="PANTHER" id="PTHR46663">
    <property type="entry name" value="DIGUANYLATE CYCLASE DGCT-RELATED"/>
    <property type="match status" value="1"/>
</dbReference>
<dbReference type="SMART" id="SM00267">
    <property type="entry name" value="GGDEF"/>
    <property type="match status" value="1"/>
</dbReference>
<evidence type="ECO:0000259" key="6">
    <source>
        <dbReference type="PROSITE" id="PS50112"/>
    </source>
</evidence>
<dbReference type="SUPFAM" id="SSF55785">
    <property type="entry name" value="PYP-like sensor domain (PAS domain)"/>
    <property type="match status" value="1"/>
</dbReference>
<reference evidence="10 11" key="1">
    <citation type="submission" date="2013-06" db="EMBL/GenBank/DDBJ databases">
        <title>Draft genome sequence of Thauera terpenica.</title>
        <authorList>
            <person name="Liu B."/>
            <person name="Frostegard A.H."/>
            <person name="Shapleigh J.P."/>
        </authorList>
    </citation>
    <scope>NUCLEOTIDE SEQUENCE [LARGE SCALE GENOMIC DNA]</scope>
    <source>
        <strain evidence="10 11">58Eu</strain>
    </source>
</reference>
<evidence type="ECO:0000256" key="4">
    <source>
        <dbReference type="ARBA" id="ARBA00023136"/>
    </source>
</evidence>
<sequence length="637" mass="71581">MLDRNAAAWIALGLIVLLTLAVWRFFDVQSEERIRDRFLHRAESTRQALVLRLQAYEQTLQGASAFFAANETVSRTDWGSYVGGLQLDRYLPGIQGTGFALLVRPEERHTHEAGVRGEGFPSYHIHPEGTREIYSSIVYMEPFGGRNLRAFGYDMYSDPVRREAMERARDTGKLALSGRVILVQETDSGIQPGFLMYLPVYRGPAADALERRASLLGFVFSPFRAHDMIGGLFAEVPRDVEIELFDHNPVAENLLFSTLTGAHTPHFVTTLDVEFGGRTWVARFSSTPFFESDAQSVEAPLILITGVTVGLMLFAVIHGNALYRRRMSIAAARLAQSRDDFRMLVESMPGVVFRTRAGPPWTVIHVSRGTQDIFDKPPEYFIKEGHTIGEFVHPDDRDRVHDIVQAAIASRTPYEVEFRVRNRLRGLRWVIARGQPNIDRSGRAKWVDGLIFDITERRAAEAAIRNLAFIDALTQLPNRRFLMDRLRQGMANSDRKQHFNALLFIDLDHFKDVNDKLGHDAGDALLIEVANRLKNSVREGDTVVRLGGDEFVVMLEDLGGSQHEAQTKTAHIADKVLVALNRPHEIGEHAVTTTPSIGYTTFRGQEVSAEELLRRADRAMYTAKEGGRNQICSLDAA</sequence>
<dbReference type="Pfam" id="PF00990">
    <property type="entry name" value="GGDEF"/>
    <property type="match status" value="1"/>
</dbReference>
<keyword evidence="2 5" id="KW-0812">Transmembrane</keyword>
<dbReference type="SMART" id="SM00091">
    <property type="entry name" value="PAS"/>
    <property type="match status" value="1"/>
</dbReference>
<dbReference type="PROSITE" id="PS50112">
    <property type="entry name" value="PAS"/>
    <property type="match status" value="1"/>
</dbReference>
<gene>
    <name evidence="10" type="ORF">M622_16410</name>
</gene>
<evidence type="ECO:0000256" key="2">
    <source>
        <dbReference type="ARBA" id="ARBA00022692"/>
    </source>
</evidence>
<evidence type="ECO:0000256" key="1">
    <source>
        <dbReference type="ARBA" id="ARBA00004370"/>
    </source>
</evidence>
<dbReference type="SUPFAM" id="SSF55073">
    <property type="entry name" value="Nucleotide cyclase"/>
    <property type="match status" value="1"/>
</dbReference>
<feature type="domain" description="PAS" evidence="6">
    <location>
        <begin position="337"/>
        <end position="411"/>
    </location>
</feature>
<evidence type="ECO:0008006" key="12">
    <source>
        <dbReference type="Google" id="ProtNLM"/>
    </source>
</evidence>
<dbReference type="Gene3D" id="3.30.450.350">
    <property type="entry name" value="CHASE domain"/>
    <property type="match status" value="1"/>
</dbReference>
<dbReference type="Proteomes" id="UP000015455">
    <property type="component" value="Unassembled WGS sequence"/>
</dbReference>
<dbReference type="InterPro" id="IPR001610">
    <property type="entry name" value="PAC"/>
</dbReference>
<keyword evidence="3 5" id="KW-1133">Transmembrane helix</keyword>
<dbReference type="InterPro" id="IPR000014">
    <property type="entry name" value="PAS"/>
</dbReference>
<feature type="domain" description="GGDEF" evidence="9">
    <location>
        <begin position="498"/>
        <end position="636"/>
    </location>
</feature>
<dbReference type="Gene3D" id="3.30.70.270">
    <property type="match status" value="1"/>
</dbReference>
<dbReference type="PATRIC" id="fig|1348657.5.peg.2368"/>
<name>S9ZNS0_9RHOO</name>
<dbReference type="InterPro" id="IPR006189">
    <property type="entry name" value="CHASE_dom"/>
</dbReference>
<evidence type="ECO:0000313" key="11">
    <source>
        <dbReference type="Proteomes" id="UP000015455"/>
    </source>
</evidence>
<evidence type="ECO:0000259" key="8">
    <source>
        <dbReference type="PROSITE" id="PS50839"/>
    </source>
</evidence>
<dbReference type="STRING" id="1348657.M622_16410"/>
<dbReference type="AlphaFoldDB" id="S9ZNS0"/>
<dbReference type="Gene3D" id="3.30.450.20">
    <property type="entry name" value="PAS domain"/>
    <property type="match status" value="1"/>
</dbReference>
<dbReference type="EMBL" id="ATJV01000060">
    <property type="protein sequence ID" value="EPZ15137.1"/>
    <property type="molecule type" value="Genomic_DNA"/>
</dbReference>
<proteinExistence type="predicted"/>
<dbReference type="GO" id="GO:0003824">
    <property type="term" value="F:catalytic activity"/>
    <property type="evidence" value="ECO:0007669"/>
    <property type="project" value="UniProtKB-ARBA"/>
</dbReference>
<protein>
    <recommendedName>
        <fullName evidence="12">Diguanylate cyclase</fullName>
    </recommendedName>
</protein>
<keyword evidence="4 5" id="KW-0472">Membrane</keyword>
<dbReference type="SMART" id="SM00086">
    <property type="entry name" value="PAC"/>
    <property type="match status" value="1"/>
</dbReference>
<dbReference type="PROSITE" id="PS50113">
    <property type="entry name" value="PAC"/>
    <property type="match status" value="1"/>
</dbReference>
<evidence type="ECO:0000259" key="9">
    <source>
        <dbReference type="PROSITE" id="PS50887"/>
    </source>
</evidence>
<feature type="transmembrane region" description="Helical" evidence="5">
    <location>
        <begin position="301"/>
        <end position="323"/>
    </location>
</feature>
<evidence type="ECO:0000313" key="10">
    <source>
        <dbReference type="EMBL" id="EPZ15137.1"/>
    </source>
</evidence>
<dbReference type="eggNOG" id="COG3614">
    <property type="taxonomic scope" value="Bacteria"/>
</dbReference>
<dbReference type="CDD" id="cd00130">
    <property type="entry name" value="PAS"/>
    <property type="match status" value="1"/>
</dbReference>
<dbReference type="InterPro" id="IPR035965">
    <property type="entry name" value="PAS-like_dom_sf"/>
</dbReference>
<comment type="caution">
    <text evidence="10">The sequence shown here is derived from an EMBL/GenBank/DDBJ whole genome shotgun (WGS) entry which is preliminary data.</text>
</comment>
<dbReference type="InterPro" id="IPR013655">
    <property type="entry name" value="PAS_fold_3"/>
</dbReference>
<dbReference type="PROSITE" id="PS50887">
    <property type="entry name" value="GGDEF"/>
    <property type="match status" value="1"/>
</dbReference>
<evidence type="ECO:0000256" key="5">
    <source>
        <dbReference type="SAM" id="Phobius"/>
    </source>
</evidence>
<dbReference type="GO" id="GO:0016020">
    <property type="term" value="C:membrane"/>
    <property type="evidence" value="ECO:0007669"/>
    <property type="project" value="UniProtKB-SubCell"/>
</dbReference>
<dbReference type="PROSITE" id="PS50839">
    <property type="entry name" value="CHASE"/>
    <property type="match status" value="1"/>
</dbReference>
<evidence type="ECO:0000256" key="3">
    <source>
        <dbReference type="ARBA" id="ARBA00022989"/>
    </source>
</evidence>
<dbReference type="Pfam" id="PF08447">
    <property type="entry name" value="PAS_3"/>
    <property type="match status" value="1"/>
</dbReference>
<accession>S9ZNS0</accession>
<dbReference type="PANTHER" id="PTHR46663:SF2">
    <property type="entry name" value="GGDEF DOMAIN-CONTAINING PROTEIN"/>
    <property type="match status" value="1"/>
</dbReference>
<keyword evidence="11" id="KW-1185">Reference proteome</keyword>
<dbReference type="Pfam" id="PF03924">
    <property type="entry name" value="CHASE"/>
    <property type="match status" value="1"/>
</dbReference>
<dbReference type="NCBIfam" id="TIGR00254">
    <property type="entry name" value="GGDEF"/>
    <property type="match status" value="1"/>
</dbReference>
<dbReference type="NCBIfam" id="TIGR00229">
    <property type="entry name" value="sensory_box"/>
    <property type="match status" value="1"/>
</dbReference>
<evidence type="ECO:0000259" key="7">
    <source>
        <dbReference type="PROSITE" id="PS50113"/>
    </source>
</evidence>
<feature type="domain" description="CHASE" evidence="8">
    <location>
        <begin position="69"/>
        <end position="232"/>
    </location>
</feature>
<comment type="subcellular location">
    <subcellularLocation>
        <location evidence="1">Membrane</location>
    </subcellularLocation>
</comment>